<feature type="region of interest" description="Disordered" evidence="1">
    <location>
        <begin position="1"/>
        <end position="33"/>
    </location>
</feature>
<gene>
    <name evidence="2" type="ORF">I553_5635</name>
</gene>
<accession>X7ZWL4</accession>
<proteinExistence type="predicted"/>
<dbReference type="EMBL" id="JAOB01000069">
    <property type="protein sequence ID" value="EUA23644.1"/>
    <property type="molecule type" value="Genomic_DNA"/>
</dbReference>
<organism evidence="2">
    <name type="scientific">Mycobacterium xenopi 4042</name>
    <dbReference type="NCBI Taxonomy" id="1299334"/>
    <lineage>
        <taxon>Bacteria</taxon>
        <taxon>Bacillati</taxon>
        <taxon>Actinomycetota</taxon>
        <taxon>Actinomycetes</taxon>
        <taxon>Mycobacteriales</taxon>
        <taxon>Mycobacteriaceae</taxon>
        <taxon>Mycobacterium</taxon>
    </lineage>
</organism>
<reference evidence="2" key="1">
    <citation type="submission" date="2014-01" db="EMBL/GenBank/DDBJ databases">
        <authorList>
            <person name="Brown-Elliot B."/>
            <person name="Wallace R."/>
            <person name="Lenaerts A."/>
            <person name="Ordway D."/>
            <person name="DeGroote M.A."/>
            <person name="Parker T."/>
            <person name="Sizemore C."/>
            <person name="Tallon L.J."/>
            <person name="Sadzewicz L.K."/>
            <person name="Sengamalay N."/>
            <person name="Fraser C.M."/>
            <person name="Hine E."/>
            <person name="Shefchek K.A."/>
            <person name="Das S.P."/>
            <person name="Tettelin H."/>
        </authorList>
    </citation>
    <scope>NUCLEOTIDE SEQUENCE [LARGE SCALE GENOMIC DNA]</scope>
    <source>
        <strain evidence="2">4042</strain>
    </source>
</reference>
<evidence type="ECO:0000313" key="2">
    <source>
        <dbReference type="EMBL" id="EUA23644.1"/>
    </source>
</evidence>
<evidence type="ECO:0000256" key="1">
    <source>
        <dbReference type="SAM" id="MobiDB-lite"/>
    </source>
</evidence>
<feature type="compositionally biased region" description="Basic and acidic residues" evidence="1">
    <location>
        <begin position="1"/>
        <end position="18"/>
    </location>
</feature>
<comment type="caution">
    <text evidence="2">The sequence shown here is derived from an EMBL/GenBank/DDBJ whole genome shotgun (WGS) entry which is preliminary data.</text>
</comment>
<sequence>MDERPETDALHDSSHRESASLSAELMDRDGGVDHRRLQMTIRLLPESAIAKRSPRKQSP</sequence>
<protein>
    <submittedName>
        <fullName evidence="2">Uncharacterized protein</fullName>
    </submittedName>
</protein>
<dbReference type="AlphaFoldDB" id="X7ZWL4"/>
<name>X7ZWL4_MYCXE</name>
<dbReference type="PATRIC" id="fig|1299334.3.peg.7579"/>